<protein>
    <submittedName>
        <fullName evidence="1">TIGR00375 family protein</fullName>
    </submittedName>
</protein>
<dbReference type="OrthoDB" id="9810135at2"/>
<sequence>MCNTAFPAFFADLHIHLGSTMSGKPVKITASRKMTLSAVLEEASERKGIELIGIIDSHVPEVQQELRELMDRGQAIPLEEGGVRYKQTTLILGAEVEVKEAGRGEAHFLCYVPTLDAMQSFTGWLARRCRNVTLSSQRIDCTIVQLQEQVASLGGLVIPAHIFTPHKGLYGSCTDHIAEVANPALFAAVELGLSSNTEMADQISELHPLPFVTNSDAHSLSKIGREYQSIVMKEPNFREWRLALTHAEGHMIAANYGLHPELGKYHQTSCQACGTPFPKEATDRCAACGKKAVIRGVEERIRQLADLEPGIHPVHRPAYIEQFPLEFLPGIGPKRREQLYREFGTEMNILHRVGEADLSRVIGELANVIIRARVGELTVNAGGAGTYGKVTMGK</sequence>
<dbReference type="AlphaFoldDB" id="A0A3M8D0Z2"/>
<dbReference type="SUPFAM" id="SSF89550">
    <property type="entry name" value="PHP domain-like"/>
    <property type="match status" value="1"/>
</dbReference>
<comment type="caution">
    <text evidence="1">The sequence shown here is derived from an EMBL/GenBank/DDBJ whole genome shotgun (WGS) entry which is preliminary data.</text>
</comment>
<dbReference type="Gene3D" id="3.20.20.140">
    <property type="entry name" value="Metal-dependent hydrolases"/>
    <property type="match status" value="1"/>
</dbReference>
<dbReference type="InterPro" id="IPR016195">
    <property type="entry name" value="Pol/histidinol_Pase-like"/>
</dbReference>
<gene>
    <name evidence="1" type="ORF">EDM56_24830</name>
</gene>
<evidence type="ECO:0000313" key="2">
    <source>
        <dbReference type="Proteomes" id="UP000271031"/>
    </source>
</evidence>
<reference evidence="1 2" key="1">
    <citation type="submission" date="2018-10" db="EMBL/GenBank/DDBJ databases">
        <title>Phylogenomics of Brevibacillus.</title>
        <authorList>
            <person name="Dunlap C."/>
        </authorList>
    </citation>
    <scope>NUCLEOTIDE SEQUENCE [LARGE SCALE GENOMIC DNA]</scope>
    <source>
        <strain evidence="1 2">JCM 15716</strain>
    </source>
</reference>
<evidence type="ECO:0000313" key="1">
    <source>
        <dbReference type="EMBL" id="RNB81548.1"/>
    </source>
</evidence>
<dbReference type="CDD" id="cd19067">
    <property type="entry name" value="PfuEndoQ-like"/>
    <property type="match status" value="1"/>
</dbReference>
<proteinExistence type="predicted"/>
<name>A0A3M8D0Z2_9BACL</name>
<accession>A0A3M8D0Z2</accession>
<dbReference type="Proteomes" id="UP000271031">
    <property type="component" value="Unassembled WGS sequence"/>
</dbReference>
<organism evidence="1 2">
    <name type="scientific">Brevibacillus fluminis</name>
    <dbReference type="NCBI Taxonomy" id="511487"/>
    <lineage>
        <taxon>Bacteria</taxon>
        <taxon>Bacillati</taxon>
        <taxon>Bacillota</taxon>
        <taxon>Bacilli</taxon>
        <taxon>Bacillales</taxon>
        <taxon>Paenibacillaceae</taxon>
        <taxon>Brevibacillus</taxon>
    </lineage>
</organism>
<dbReference type="Pfam" id="PF13263">
    <property type="entry name" value="PHP_C"/>
    <property type="match status" value="1"/>
</dbReference>
<dbReference type="PANTHER" id="PTHR40084">
    <property type="entry name" value="PHOSPHOHYDROLASE, PHP FAMILY"/>
    <property type="match status" value="1"/>
</dbReference>
<dbReference type="Gene3D" id="1.10.150.20">
    <property type="entry name" value="5' to 3' exonuclease, C-terminal subdomain"/>
    <property type="match status" value="1"/>
</dbReference>
<keyword evidence="2" id="KW-1185">Reference proteome</keyword>
<dbReference type="EMBL" id="RHHQ01000022">
    <property type="protein sequence ID" value="RNB81548.1"/>
    <property type="molecule type" value="Genomic_DNA"/>
</dbReference>
<dbReference type="PANTHER" id="PTHR40084:SF1">
    <property type="entry name" value="PHOSPHOTRANSFERASE"/>
    <property type="match status" value="1"/>
</dbReference>